<dbReference type="Gene3D" id="1.10.110.10">
    <property type="entry name" value="Plant lipid-transfer and hydrophobic proteins"/>
    <property type="match status" value="1"/>
</dbReference>
<dbReference type="InterPro" id="IPR036312">
    <property type="entry name" value="Bifun_inhib/LTP/seed_sf"/>
</dbReference>
<evidence type="ECO:0000256" key="5">
    <source>
        <dbReference type="ARBA" id="ARBA00023157"/>
    </source>
</evidence>
<dbReference type="GO" id="GO:0098552">
    <property type="term" value="C:side of membrane"/>
    <property type="evidence" value="ECO:0007669"/>
    <property type="project" value="UniProtKB-KW"/>
</dbReference>
<evidence type="ECO:0000256" key="6">
    <source>
        <dbReference type="ARBA" id="ARBA00023180"/>
    </source>
</evidence>
<evidence type="ECO:0000256" key="4">
    <source>
        <dbReference type="ARBA" id="ARBA00022729"/>
    </source>
</evidence>
<evidence type="ECO:0000256" key="2">
    <source>
        <dbReference type="ARBA" id="ARBA00009748"/>
    </source>
</evidence>
<keyword evidence="6" id="KW-0325">Glycoprotein</keyword>
<organism evidence="9 10">
    <name type="scientific">Colocasia esculenta</name>
    <name type="common">Wild taro</name>
    <name type="synonym">Arum esculentum</name>
    <dbReference type="NCBI Taxonomy" id="4460"/>
    <lineage>
        <taxon>Eukaryota</taxon>
        <taxon>Viridiplantae</taxon>
        <taxon>Streptophyta</taxon>
        <taxon>Embryophyta</taxon>
        <taxon>Tracheophyta</taxon>
        <taxon>Spermatophyta</taxon>
        <taxon>Magnoliopsida</taxon>
        <taxon>Liliopsida</taxon>
        <taxon>Araceae</taxon>
        <taxon>Aroideae</taxon>
        <taxon>Colocasieae</taxon>
        <taxon>Colocasia</taxon>
    </lineage>
</organism>
<dbReference type="CDD" id="cd00010">
    <property type="entry name" value="AAI_LTSS"/>
    <property type="match status" value="1"/>
</dbReference>
<feature type="domain" description="Bifunctional inhibitor/plant lipid transfer protein/seed storage helical" evidence="8">
    <location>
        <begin position="2"/>
        <end position="67"/>
    </location>
</feature>
<dbReference type="GO" id="GO:0005886">
    <property type="term" value="C:plasma membrane"/>
    <property type="evidence" value="ECO:0007669"/>
    <property type="project" value="UniProtKB-SubCell"/>
</dbReference>
<dbReference type="PANTHER" id="PTHR33044">
    <property type="entry name" value="BIFUNCTIONAL INHIBITOR/LIPID-TRANSFER PROTEIN/SEED STORAGE 2S ALBUMIN SUPERFAMILY PROTEIN-RELATED"/>
    <property type="match status" value="1"/>
</dbReference>
<evidence type="ECO:0000256" key="7">
    <source>
        <dbReference type="ARBA" id="ARBA00023288"/>
    </source>
</evidence>
<dbReference type="Proteomes" id="UP000652761">
    <property type="component" value="Unassembled WGS sequence"/>
</dbReference>
<dbReference type="EMBL" id="NMUH01001721">
    <property type="protein sequence ID" value="MQL94841.1"/>
    <property type="molecule type" value="Genomic_DNA"/>
</dbReference>
<gene>
    <name evidence="9" type="ORF">Taro_027502</name>
</gene>
<evidence type="ECO:0000256" key="1">
    <source>
        <dbReference type="ARBA" id="ARBA00004609"/>
    </source>
</evidence>
<dbReference type="OrthoDB" id="659547at2759"/>
<reference evidence="9" key="1">
    <citation type="submission" date="2017-07" db="EMBL/GenBank/DDBJ databases">
        <title>Taro Niue Genome Assembly and Annotation.</title>
        <authorList>
            <person name="Atibalentja N."/>
            <person name="Keating K."/>
            <person name="Fields C.J."/>
        </authorList>
    </citation>
    <scope>NUCLEOTIDE SEQUENCE</scope>
    <source>
        <strain evidence="9">Niue_2</strain>
        <tissue evidence="9">Leaf</tissue>
    </source>
</reference>
<protein>
    <recommendedName>
        <fullName evidence="8">Bifunctional inhibitor/plant lipid transfer protein/seed storage helical domain-containing protein</fullName>
    </recommendedName>
</protein>
<sequence>MMDCLDYVTSGSNTSKPEESCCEGIKVVVQLSTSCICEALQKAANIKIDINMTRAIALPTVCNVAAPRIDSFHSTYYDTRIDG</sequence>
<keyword evidence="7" id="KW-0449">Lipoprotein</keyword>
<comment type="similarity">
    <text evidence="2">Belongs to the plant LTP family.</text>
</comment>
<dbReference type="SUPFAM" id="SSF47699">
    <property type="entry name" value="Bifunctional inhibitor/lipid-transfer protein/seed storage 2S albumin"/>
    <property type="match status" value="1"/>
</dbReference>
<name>A0A843VE30_COLES</name>
<keyword evidence="3" id="KW-0472">Membrane</keyword>
<evidence type="ECO:0000259" key="8">
    <source>
        <dbReference type="Pfam" id="PF14368"/>
    </source>
</evidence>
<keyword evidence="3" id="KW-0336">GPI-anchor</keyword>
<dbReference type="FunFam" id="1.10.110.10:FF:000001">
    <property type="entry name" value="Bifunctional inhibitor/lipid-transfer protein/seed storage 2S albumin superfamily protein"/>
    <property type="match status" value="1"/>
</dbReference>
<keyword evidence="4" id="KW-0732">Signal</keyword>
<dbReference type="Pfam" id="PF14368">
    <property type="entry name" value="LTP_2"/>
    <property type="match status" value="1"/>
</dbReference>
<evidence type="ECO:0000256" key="3">
    <source>
        <dbReference type="ARBA" id="ARBA00022622"/>
    </source>
</evidence>
<keyword evidence="10" id="KW-1185">Reference proteome</keyword>
<proteinExistence type="inferred from homology"/>
<evidence type="ECO:0000313" key="10">
    <source>
        <dbReference type="Proteomes" id="UP000652761"/>
    </source>
</evidence>
<dbReference type="AlphaFoldDB" id="A0A843VE30"/>
<evidence type="ECO:0000313" key="9">
    <source>
        <dbReference type="EMBL" id="MQL94841.1"/>
    </source>
</evidence>
<accession>A0A843VE30</accession>
<dbReference type="InterPro" id="IPR043325">
    <property type="entry name" value="LTSS"/>
</dbReference>
<comment type="caution">
    <text evidence="9">The sequence shown here is derived from an EMBL/GenBank/DDBJ whole genome shotgun (WGS) entry which is preliminary data.</text>
</comment>
<comment type="subcellular location">
    <subcellularLocation>
        <location evidence="1">Cell membrane</location>
        <topology evidence="1">Lipid-anchor</topology>
        <topology evidence="1">GPI-anchor</topology>
    </subcellularLocation>
</comment>
<keyword evidence="5" id="KW-1015">Disulfide bond</keyword>
<dbReference type="InterPro" id="IPR016140">
    <property type="entry name" value="Bifunc_inhib/LTP/seed_store"/>
</dbReference>